<keyword evidence="3" id="KW-1185">Reference proteome</keyword>
<dbReference type="AlphaFoldDB" id="A0A2A2F987"/>
<keyword evidence="1" id="KW-0812">Transmembrane</keyword>
<gene>
    <name evidence="2" type="ORF">CK501_06185</name>
</gene>
<organism evidence="2 3">
    <name type="scientific">Halovibrio salipaludis</name>
    <dbReference type="NCBI Taxonomy" id="2032626"/>
    <lineage>
        <taxon>Bacteria</taxon>
        <taxon>Pseudomonadati</taxon>
        <taxon>Pseudomonadota</taxon>
        <taxon>Gammaproteobacteria</taxon>
        <taxon>Oceanospirillales</taxon>
        <taxon>Halomonadaceae</taxon>
        <taxon>Halovibrio</taxon>
    </lineage>
</organism>
<dbReference type="OrthoDB" id="21939at2"/>
<feature type="transmembrane region" description="Helical" evidence="1">
    <location>
        <begin position="12"/>
        <end position="38"/>
    </location>
</feature>
<dbReference type="EMBL" id="NSKD01000002">
    <property type="protein sequence ID" value="PAU81145.1"/>
    <property type="molecule type" value="Genomic_DNA"/>
</dbReference>
<protein>
    <recommendedName>
        <fullName evidence="4">DUF2878 domain-containing protein</fullName>
    </recommendedName>
</protein>
<dbReference type="Pfam" id="PF11086">
    <property type="entry name" value="DUF2878"/>
    <property type="match status" value="1"/>
</dbReference>
<comment type="caution">
    <text evidence="2">The sequence shown here is derived from an EMBL/GenBank/DDBJ whole genome shotgun (WGS) entry which is preliminary data.</text>
</comment>
<evidence type="ECO:0000313" key="3">
    <source>
        <dbReference type="Proteomes" id="UP000218896"/>
    </source>
</evidence>
<feature type="transmembrane region" description="Helical" evidence="1">
    <location>
        <begin position="112"/>
        <end position="129"/>
    </location>
</feature>
<keyword evidence="1" id="KW-1133">Transmembrane helix</keyword>
<evidence type="ECO:0000313" key="2">
    <source>
        <dbReference type="EMBL" id="PAU81145.1"/>
    </source>
</evidence>
<reference evidence="2 3" key="1">
    <citation type="submission" date="2017-08" db="EMBL/GenBank/DDBJ databases">
        <title>Halovibrio sewagensis sp. nov., isolated from wastewater of high salinity.</title>
        <authorList>
            <person name="Dong X."/>
            <person name="Zhang G."/>
        </authorList>
    </citation>
    <scope>NUCLEOTIDE SEQUENCE [LARGE SCALE GENOMIC DNA]</scope>
    <source>
        <strain evidence="2 3">YL5-2</strain>
    </source>
</reference>
<dbReference type="RefSeq" id="WP_095616872.1">
    <property type="nucleotide sequence ID" value="NZ_NSKD01000002.1"/>
</dbReference>
<keyword evidence="1" id="KW-0472">Membrane</keyword>
<accession>A0A2A2F987</accession>
<dbReference type="Proteomes" id="UP000218896">
    <property type="component" value="Unassembled WGS sequence"/>
</dbReference>
<evidence type="ECO:0000256" key="1">
    <source>
        <dbReference type="SAM" id="Phobius"/>
    </source>
</evidence>
<sequence>MRSLANFILFQLGWFVAVLYPGQLAALAGVAIVAGHLMFISAFPQREFRFILMATVLGSVLDVVHQNLGTLSFPGHEGAYASGMIPAWLVMLWAVFATAVNHCLYWMRHNRLVLFGMPPFAGALAYAAAERVGTIEIGYGLWGIVAIGVGWGLIYPVLVRISQWLESIEEAPLHEQRW</sequence>
<dbReference type="InterPro" id="IPR021306">
    <property type="entry name" value="DUF2878"/>
</dbReference>
<feature type="transmembrane region" description="Helical" evidence="1">
    <location>
        <begin position="80"/>
        <end position="100"/>
    </location>
</feature>
<proteinExistence type="predicted"/>
<feature type="transmembrane region" description="Helical" evidence="1">
    <location>
        <begin position="141"/>
        <end position="159"/>
    </location>
</feature>
<name>A0A2A2F987_9GAMM</name>
<evidence type="ECO:0008006" key="4">
    <source>
        <dbReference type="Google" id="ProtNLM"/>
    </source>
</evidence>